<organism evidence="2 3">
    <name type="scientific">Rhodomicrobium vannielii (strain ATCC 17100 / DSM 162 / LMG 4299 / NCIMB 10020 / ATH 3.1.1)</name>
    <dbReference type="NCBI Taxonomy" id="648757"/>
    <lineage>
        <taxon>Bacteria</taxon>
        <taxon>Pseudomonadati</taxon>
        <taxon>Pseudomonadota</taxon>
        <taxon>Alphaproteobacteria</taxon>
        <taxon>Hyphomicrobiales</taxon>
        <taxon>Hyphomicrobiaceae</taxon>
        <taxon>Rhodomicrobium</taxon>
    </lineage>
</organism>
<dbReference type="STRING" id="648757.Rvan_3397"/>
<dbReference type="EMBL" id="CP002292">
    <property type="protein sequence ID" value="ADP72580.1"/>
    <property type="molecule type" value="Genomic_DNA"/>
</dbReference>
<feature type="signal peptide" evidence="1">
    <location>
        <begin position="1"/>
        <end position="26"/>
    </location>
</feature>
<proteinExistence type="predicted"/>
<reference evidence="3" key="1">
    <citation type="journal article" date="2011" name="J. Bacteriol.">
        <title>Genome sequences of eight morphologically diverse alphaproteobacteria.</title>
        <authorList>
            <consortium name="US DOE Joint Genome Institute"/>
            <person name="Brown P.J."/>
            <person name="Kysela D.T."/>
            <person name="Buechlein A."/>
            <person name="Hemmerich C."/>
            <person name="Brun Y.V."/>
        </authorList>
    </citation>
    <scope>NUCLEOTIDE SEQUENCE [LARGE SCALE GENOMIC DNA]</scope>
    <source>
        <strain evidence="3">ATCC 17100 / ATH 3.1.1 / DSM 162 / LMG 4299</strain>
    </source>
</reference>
<protein>
    <recommendedName>
        <fullName evidence="4">Lipoprotein</fullName>
    </recommendedName>
</protein>
<evidence type="ECO:0000256" key="1">
    <source>
        <dbReference type="SAM" id="SignalP"/>
    </source>
</evidence>
<dbReference type="Proteomes" id="UP000001399">
    <property type="component" value="Chromosome"/>
</dbReference>
<evidence type="ECO:0000313" key="2">
    <source>
        <dbReference type="EMBL" id="ADP72580.1"/>
    </source>
</evidence>
<evidence type="ECO:0008006" key="4">
    <source>
        <dbReference type="Google" id="ProtNLM"/>
    </source>
</evidence>
<feature type="chain" id="PRO_5003171084" description="Lipoprotein" evidence="1">
    <location>
        <begin position="27"/>
        <end position="215"/>
    </location>
</feature>
<dbReference type="PROSITE" id="PS51257">
    <property type="entry name" value="PROKAR_LIPOPROTEIN"/>
    <property type="match status" value="1"/>
</dbReference>
<sequence length="215" mass="22490">MGHMRGSLTAVLRLLGCGCIAVSVSACGLSQMPSIGDGGIFSGKKAEPSWTPIITEDSMITAARTNSDGPVEMAAAAGCPPLQVEGGQRYVTIYDSNRIGDASAVIHRAEITKTARECQATMGVVQVKYGLAGRVLLGPKGKPGAVTLSIVMQVLDKAKNKVKSETFNVSVNITTQNPISYFALVRDVAIPVRDGTTPQDYTVSFAFEKKGPGAA</sequence>
<dbReference type="KEGG" id="rva:Rvan_3397"/>
<dbReference type="HOGENOM" id="CLU_1188667_0_0_5"/>
<keyword evidence="3" id="KW-1185">Reference proteome</keyword>
<evidence type="ECO:0000313" key="3">
    <source>
        <dbReference type="Proteomes" id="UP000001399"/>
    </source>
</evidence>
<keyword evidence="1" id="KW-0732">Signal</keyword>
<name>E3I3D2_RHOVT</name>
<dbReference type="eggNOG" id="ENOG503349C">
    <property type="taxonomic scope" value="Bacteria"/>
</dbReference>
<dbReference type="AlphaFoldDB" id="E3I3D2"/>
<accession>E3I3D2</accession>
<gene>
    <name evidence="2" type="ordered locus">Rvan_3397</name>
</gene>